<organism evidence="1 2">
    <name type="scientific">Yersinia bercovieri ATCC 43970</name>
    <dbReference type="NCBI Taxonomy" id="349968"/>
    <lineage>
        <taxon>Bacteria</taxon>
        <taxon>Pseudomonadati</taxon>
        <taxon>Pseudomonadota</taxon>
        <taxon>Gammaproteobacteria</taxon>
        <taxon>Enterobacterales</taxon>
        <taxon>Yersiniaceae</taxon>
        <taxon>Yersinia</taxon>
    </lineage>
</organism>
<protein>
    <submittedName>
        <fullName evidence="1">Uncharacterized protein</fullName>
    </submittedName>
</protein>
<reference evidence="1" key="1">
    <citation type="submission" date="2008-12" db="EMBL/GenBank/DDBJ databases">
        <title>Annotation of the Yersinia bercovieri ATCC 43970 genome.</title>
        <authorList>
            <person name="Read T.D."/>
            <person name="Akmal A."/>
            <person name="Bishop-Lilly K."/>
            <person name="Chen P.E."/>
            <person name="Cook C."/>
            <person name="Kiley M.P."/>
            <person name="Lentz S."/>
            <person name="Mateczun A."/>
            <person name="Nagarajan N."/>
            <person name="Nolan N."/>
            <person name="Osborne B.I."/>
            <person name="Pop M."/>
            <person name="Sozhamannan S."/>
            <person name="Stewart A.C."/>
            <person name="Sulakvelidze A."/>
            <person name="Thomason B."/>
            <person name="Willner K."/>
            <person name="Zwick M.E."/>
        </authorList>
    </citation>
    <scope>NUCLEOTIDE SEQUENCE [LARGE SCALE GENOMIC DNA]</scope>
    <source>
        <strain evidence="1">ATCC 43970</strain>
    </source>
</reference>
<gene>
    <name evidence="1" type="ORF">yberc0001_39970</name>
</gene>
<proteinExistence type="predicted"/>
<evidence type="ECO:0000313" key="2">
    <source>
        <dbReference type="Proteomes" id="UP000010319"/>
    </source>
</evidence>
<accession>A0ABP2DX44</accession>
<dbReference type="Proteomes" id="UP000010319">
    <property type="component" value="Unassembled WGS sequence"/>
</dbReference>
<dbReference type="EMBL" id="AALC02000105">
    <property type="protein sequence ID" value="EEQ04777.1"/>
    <property type="molecule type" value="Genomic_DNA"/>
</dbReference>
<evidence type="ECO:0000313" key="1">
    <source>
        <dbReference type="EMBL" id="EEQ04777.1"/>
    </source>
</evidence>
<keyword evidence="2" id="KW-1185">Reference proteome</keyword>
<comment type="caution">
    <text evidence="1">The sequence shown here is derived from an EMBL/GenBank/DDBJ whole genome shotgun (WGS) entry which is preliminary data.</text>
</comment>
<name>A0ABP2DX44_YERBE</name>
<sequence length="40" mass="4846">MQTADKFRDLLAIDYDTQRVEREFFISSLKTKYNMRIMIG</sequence>